<sequence>MKHKYVNVILTAALLCGAAAAAPVPAGADGDDDFRLTASKAVKVARVTGRTLEGETAPNPNQTADNYGLTATDLGIVWDATTDPADKKVMIAFGDSYDDGWGGFGGGGAREGWRSNLLALSRDADLSDGLTFSSMIADPARPNYAKEIIHSAKDTSGASDFTAIPTAGVTVGSRHYIHYMQIKNWGANGRWNTNFSEIAYSDDEGETWTKSGTTWAAGSKFAQAAYAKEGGYAYMFGTPAGRFDSAYLARVPETELLSKERYEYWNGSGWVANDEAAAAPVVDVPVSELSVAYNAHFDKWVMTYLNENRYAIVMRSASELTGPWSAETEVVTGADHPGLYGGFIHPWTNDGADLYMLVSEWGPYNVILMRSTLSIGEPAANLVADPSFEAQTSGTVSAPWTLEAGNGGIDRGTFARGGRNNVWLRNASGWNAVTQTIPVTPHTEYRLKAFVRTSTDNQAGYFGARGSDGSILQEVKFERFDSYSPLTVRFNSGDHASVTIFAGMHASGDTWVQADDFSLYPIDATPPVLTLRGDATMEVPLGGTFVDPGATATDDADGDLTGFIDVEGAVNTNIVGTYTLTYTVSDREGTAAAPAVRTVKVTGEAFTLGETTIRDASGNVLNELPKKGFVAAEATVRNNTAEAAPATFVVALYDKKGDIEQYASVTHSIPSGATETFAGGFKLPGNNAGYDLRVYLAEAPAEQ</sequence>
<dbReference type="Gene3D" id="2.60.40.10">
    <property type="entry name" value="Immunoglobulins"/>
    <property type="match status" value="1"/>
</dbReference>
<dbReference type="Proteomes" id="UP000309676">
    <property type="component" value="Unassembled WGS sequence"/>
</dbReference>
<gene>
    <name evidence="4" type="ORF">FE782_24340</name>
</gene>
<protein>
    <submittedName>
        <fullName evidence="4">DUF4185 domain-containing protein</fullName>
    </submittedName>
</protein>
<dbReference type="InterPro" id="IPR013783">
    <property type="entry name" value="Ig-like_fold"/>
</dbReference>
<feature type="chain" id="PRO_5039379795" evidence="1">
    <location>
        <begin position="22"/>
        <end position="703"/>
    </location>
</feature>
<dbReference type="AlphaFoldDB" id="A0A5R9G8Y7"/>
<dbReference type="Pfam" id="PF16403">
    <property type="entry name" value="Bact_surface_Ig-like"/>
    <property type="match status" value="1"/>
</dbReference>
<dbReference type="EMBL" id="VCIW01000020">
    <property type="protein sequence ID" value="TLS49524.1"/>
    <property type="molecule type" value="Genomic_DNA"/>
</dbReference>
<feature type="domain" description="Pesticidal crystal protein Cry22Aa Ig-like" evidence="3">
    <location>
        <begin position="529"/>
        <end position="601"/>
    </location>
</feature>
<reference evidence="4 5" key="1">
    <citation type="submission" date="2019-05" db="EMBL/GenBank/DDBJ databases">
        <authorList>
            <person name="Narsing Rao M.P."/>
            <person name="Li W.J."/>
        </authorList>
    </citation>
    <scope>NUCLEOTIDE SEQUENCE [LARGE SCALE GENOMIC DNA]</scope>
    <source>
        <strain evidence="4 5">SYSU_K30003</strain>
    </source>
</reference>
<keyword evidence="1" id="KW-0732">Signal</keyword>
<dbReference type="InterPro" id="IPR032179">
    <property type="entry name" value="Cry22Aa_Ig-like"/>
</dbReference>
<keyword evidence="5" id="KW-1185">Reference proteome</keyword>
<evidence type="ECO:0000256" key="1">
    <source>
        <dbReference type="SAM" id="SignalP"/>
    </source>
</evidence>
<dbReference type="Gene3D" id="2.60.120.260">
    <property type="entry name" value="Galactose-binding domain-like"/>
    <property type="match status" value="1"/>
</dbReference>
<dbReference type="InterPro" id="IPR025442">
    <property type="entry name" value="DUF4185"/>
</dbReference>
<dbReference type="OrthoDB" id="2487348at2"/>
<organism evidence="4 5">
    <name type="scientific">Paenibacillus antri</name>
    <dbReference type="NCBI Taxonomy" id="2582848"/>
    <lineage>
        <taxon>Bacteria</taxon>
        <taxon>Bacillati</taxon>
        <taxon>Bacillota</taxon>
        <taxon>Bacilli</taxon>
        <taxon>Bacillales</taxon>
        <taxon>Paenibacillaceae</taxon>
        <taxon>Paenibacillus</taxon>
    </lineage>
</organism>
<comment type="caution">
    <text evidence="4">The sequence shown here is derived from an EMBL/GenBank/DDBJ whole genome shotgun (WGS) entry which is preliminary data.</text>
</comment>
<name>A0A5R9G8Y7_9BACL</name>
<evidence type="ECO:0000313" key="5">
    <source>
        <dbReference type="Proteomes" id="UP000309676"/>
    </source>
</evidence>
<feature type="signal peptide" evidence="1">
    <location>
        <begin position="1"/>
        <end position="21"/>
    </location>
</feature>
<evidence type="ECO:0000259" key="2">
    <source>
        <dbReference type="Pfam" id="PF13810"/>
    </source>
</evidence>
<dbReference type="InterPro" id="IPR036278">
    <property type="entry name" value="Sialidase_sf"/>
</dbReference>
<dbReference type="SUPFAM" id="SSF50939">
    <property type="entry name" value="Sialidases"/>
    <property type="match status" value="1"/>
</dbReference>
<feature type="domain" description="DUF4185" evidence="2">
    <location>
        <begin position="60"/>
        <end position="370"/>
    </location>
</feature>
<evidence type="ECO:0000259" key="3">
    <source>
        <dbReference type="Pfam" id="PF16403"/>
    </source>
</evidence>
<dbReference type="Pfam" id="PF13810">
    <property type="entry name" value="DUF4185"/>
    <property type="match status" value="1"/>
</dbReference>
<evidence type="ECO:0000313" key="4">
    <source>
        <dbReference type="EMBL" id="TLS49524.1"/>
    </source>
</evidence>
<accession>A0A5R9G8Y7</accession>
<dbReference type="RefSeq" id="WP_138196967.1">
    <property type="nucleotide sequence ID" value="NZ_VCIW01000020.1"/>
</dbReference>
<proteinExistence type="predicted"/>